<sequence length="85" mass="8609">MPRSFTNAYPLAVLATCVLLAACGESRDTVAGRATASGVFDAASKDNAPASDNGTLTGLPPPPWAMSAPQTASDGLRPPVIHTVD</sequence>
<feature type="signal peptide" evidence="2">
    <location>
        <begin position="1"/>
        <end position="21"/>
    </location>
</feature>
<organism evidence="3 4">
    <name type="scientific">Paraburkholderia rhizosphaerae</name>
    <dbReference type="NCBI Taxonomy" id="480658"/>
    <lineage>
        <taxon>Bacteria</taxon>
        <taxon>Pseudomonadati</taxon>
        <taxon>Pseudomonadota</taxon>
        <taxon>Betaproteobacteria</taxon>
        <taxon>Burkholderiales</taxon>
        <taxon>Burkholderiaceae</taxon>
        <taxon>Paraburkholderia</taxon>
    </lineage>
</organism>
<feature type="chain" id="PRO_5020929905" description="Lipoprotein" evidence="2">
    <location>
        <begin position="22"/>
        <end position="85"/>
    </location>
</feature>
<dbReference type="Proteomes" id="UP000295509">
    <property type="component" value="Unassembled WGS sequence"/>
</dbReference>
<dbReference type="PROSITE" id="PS51257">
    <property type="entry name" value="PROKAR_LIPOPROTEIN"/>
    <property type="match status" value="1"/>
</dbReference>
<evidence type="ECO:0000256" key="2">
    <source>
        <dbReference type="SAM" id="SignalP"/>
    </source>
</evidence>
<dbReference type="AlphaFoldDB" id="A0A4R8LWE6"/>
<gene>
    <name evidence="3" type="ORF">BX592_10770</name>
</gene>
<reference evidence="3 4" key="1">
    <citation type="submission" date="2019-03" db="EMBL/GenBank/DDBJ databases">
        <title>Genomic Encyclopedia of Type Strains, Phase III (KMG-III): the genomes of soil and plant-associated and newly described type strains.</title>
        <authorList>
            <person name="Whitman W."/>
        </authorList>
    </citation>
    <scope>NUCLEOTIDE SEQUENCE [LARGE SCALE GENOMIC DNA]</scope>
    <source>
        <strain evidence="3 4">LMG 29544</strain>
    </source>
</reference>
<proteinExistence type="predicted"/>
<evidence type="ECO:0008006" key="5">
    <source>
        <dbReference type="Google" id="ProtNLM"/>
    </source>
</evidence>
<dbReference type="EMBL" id="SORE01000007">
    <property type="protein sequence ID" value="TDY51502.1"/>
    <property type="molecule type" value="Genomic_DNA"/>
</dbReference>
<accession>A0A4R8LWE6</accession>
<evidence type="ECO:0000313" key="3">
    <source>
        <dbReference type="EMBL" id="TDY51502.1"/>
    </source>
</evidence>
<protein>
    <recommendedName>
        <fullName evidence="5">Lipoprotein</fullName>
    </recommendedName>
</protein>
<name>A0A4R8LWE6_9BURK</name>
<evidence type="ECO:0000256" key="1">
    <source>
        <dbReference type="SAM" id="MobiDB-lite"/>
    </source>
</evidence>
<keyword evidence="2" id="KW-0732">Signal</keyword>
<evidence type="ECO:0000313" key="4">
    <source>
        <dbReference type="Proteomes" id="UP000295509"/>
    </source>
</evidence>
<feature type="region of interest" description="Disordered" evidence="1">
    <location>
        <begin position="43"/>
        <end position="85"/>
    </location>
</feature>
<comment type="caution">
    <text evidence="3">The sequence shown here is derived from an EMBL/GenBank/DDBJ whole genome shotgun (WGS) entry which is preliminary data.</text>
</comment>
<keyword evidence="4" id="KW-1185">Reference proteome</keyword>